<dbReference type="OrthoDB" id="10531851at2759"/>
<protein>
    <submittedName>
        <fullName evidence="1">Uncharacterized protein</fullName>
    </submittedName>
</protein>
<dbReference type="AlphaFoldDB" id="A0A1E3BQ74"/>
<sequence length="149" mass="17263">MYPVIDIPPSSPSLKRTQREANFLSRNCSPEPNDPKIEGNSSPWIKNWTMVVAGSVSFFDKYLQFVRTGGAKEYIARLSKDNNDEEDANYDKTYDVHNTARGEAYLHYRMMQTFESERNAYTSLAEFQGQHVPVYREEVKVKEALAVRW</sequence>
<organism evidence="1 2">
    <name type="scientific">Aspergillus cristatus</name>
    <name type="common">Chinese Fuzhuan brick tea-fermentation fungus</name>
    <name type="synonym">Eurotium cristatum</name>
    <dbReference type="NCBI Taxonomy" id="573508"/>
    <lineage>
        <taxon>Eukaryota</taxon>
        <taxon>Fungi</taxon>
        <taxon>Dikarya</taxon>
        <taxon>Ascomycota</taxon>
        <taxon>Pezizomycotina</taxon>
        <taxon>Eurotiomycetes</taxon>
        <taxon>Eurotiomycetidae</taxon>
        <taxon>Eurotiales</taxon>
        <taxon>Aspergillaceae</taxon>
        <taxon>Aspergillus</taxon>
        <taxon>Aspergillus subgen. Aspergillus</taxon>
    </lineage>
</organism>
<dbReference type="VEuPathDB" id="FungiDB:SI65_00688"/>
<reference evidence="1 2" key="1">
    <citation type="journal article" date="2016" name="BMC Genomics">
        <title>Comparative genomic and transcriptomic analyses of the Fuzhuan brick tea-fermentation fungus Aspergillus cristatus.</title>
        <authorList>
            <person name="Ge Y."/>
            <person name="Wang Y."/>
            <person name="Liu Y."/>
            <person name="Tan Y."/>
            <person name="Ren X."/>
            <person name="Zhang X."/>
            <person name="Hyde K.D."/>
            <person name="Liu Y."/>
            <person name="Liu Z."/>
        </authorList>
    </citation>
    <scope>NUCLEOTIDE SEQUENCE [LARGE SCALE GENOMIC DNA]</scope>
    <source>
        <strain evidence="1 2">GZAAS20.1005</strain>
    </source>
</reference>
<dbReference type="Proteomes" id="UP000094569">
    <property type="component" value="Unassembled WGS sequence"/>
</dbReference>
<gene>
    <name evidence="1" type="ORF">SI65_00688</name>
</gene>
<name>A0A1E3BQ74_ASPCR</name>
<evidence type="ECO:0000313" key="2">
    <source>
        <dbReference type="Proteomes" id="UP000094569"/>
    </source>
</evidence>
<keyword evidence="2" id="KW-1185">Reference proteome</keyword>
<proteinExistence type="predicted"/>
<comment type="caution">
    <text evidence="1">The sequence shown here is derived from an EMBL/GenBank/DDBJ whole genome shotgun (WGS) entry which is preliminary data.</text>
</comment>
<evidence type="ECO:0000313" key="1">
    <source>
        <dbReference type="EMBL" id="ODM23099.1"/>
    </source>
</evidence>
<dbReference type="EMBL" id="JXNT01000001">
    <property type="protein sequence ID" value="ODM23099.1"/>
    <property type="molecule type" value="Genomic_DNA"/>
</dbReference>
<accession>A0A1E3BQ74</accession>